<dbReference type="Proteomes" id="UP000178485">
    <property type="component" value="Chromosome i"/>
</dbReference>
<dbReference type="AlphaFoldDB" id="A0A1G4G623"/>
<gene>
    <name evidence="1" type="ORF">ING2E5A_1157</name>
</gene>
<proteinExistence type="predicted"/>
<organism evidence="1 2">
    <name type="scientific">Petrimonas mucosa</name>
    <dbReference type="NCBI Taxonomy" id="1642646"/>
    <lineage>
        <taxon>Bacteria</taxon>
        <taxon>Pseudomonadati</taxon>
        <taxon>Bacteroidota</taxon>
        <taxon>Bacteroidia</taxon>
        <taxon>Bacteroidales</taxon>
        <taxon>Dysgonomonadaceae</taxon>
        <taxon>Petrimonas</taxon>
    </lineage>
</organism>
<evidence type="ECO:0000313" key="1">
    <source>
        <dbReference type="EMBL" id="SCM57039.1"/>
    </source>
</evidence>
<reference evidence="1 2" key="1">
    <citation type="submission" date="2016-08" db="EMBL/GenBank/DDBJ databases">
        <authorList>
            <person name="Seilhamer J.J."/>
        </authorList>
    </citation>
    <scope>NUCLEOTIDE SEQUENCE [LARGE SCALE GENOMIC DNA]</scope>
    <source>
        <strain evidence="1">ING2-E5A</strain>
    </source>
</reference>
<keyword evidence="2" id="KW-1185">Reference proteome</keyword>
<protein>
    <submittedName>
        <fullName evidence="1">Uncharacterized protein</fullName>
    </submittedName>
</protein>
<evidence type="ECO:0000313" key="2">
    <source>
        <dbReference type="Proteomes" id="UP000178485"/>
    </source>
</evidence>
<dbReference type="KEGG" id="pmuc:ING2E5A_1157"/>
<dbReference type="STRING" id="1642646.ING2E5A_1157"/>
<dbReference type="EMBL" id="LT608328">
    <property type="protein sequence ID" value="SCM57039.1"/>
    <property type="molecule type" value="Genomic_DNA"/>
</dbReference>
<sequence length="50" mass="5652">MVIICNRKNRGFCFPLNANIDFCTVFFVIKSLLPKAASINTPKHCMSAIY</sequence>
<accession>A0A1G4G623</accession>
<name>A0A1G4G623_9BACT</name>